<dbReference type="InterPro" id="IPR024163">
    <property type="entry name" value="Aerotolerance_reg_N"/>
</dbReference>
<comment type="caution">
    <text evidence="4">The sequence shown here is derived from an EMBL/GenBank/DDBJ whole genome shotgun (WGS) entry which is preliminary data.</text>
</comment>
<dbReference type="Pfam" id="PF07584">
    <property type="entry name" value="BatA"/>
    <property type="match status" value="1"/>
</dbReference>
<protein>
    <submittedName>
        <fullName evidence="4">VWA domain-containing protein</fullName>
    </submittedName>
</protein>
<sequence length="603" mass="68034">MRLLSPINLWFLTLLIPFIAMYILKRKNEEIIIPSNMLWHEAIDNLQASTPWEKLRTNILFFLQLLTILALILSLVNPFIYSQLSGYSKNIIVIDNSGSMNYKTKNSTKLEESKLEAERLVDSLPNKAEVTLITTSPNSEILLSSSKDKKQVKNLIKAIEKSNATSSNEEVISLIKSIANNEKNLAYYYFTDDVIEIEGVKGDVISLNGVLDNLILQNLSTTSDDEGVDAIATITNTSKDNKNVEIALYGDDKLLQIKEINIKGTENYNVQFDKISKGVSVLRAEIDIDDGLKEDNYFYNIVNQTNKKKVLMISEKNIFFEKAMSIRNDIELFKTNNPEEIKSGYDIYIYDGMLPESLPTDGNILITNLKDENNFIGLEPQIEGGSATFNKSSITDYIEGESFQLATFSPIKLSGNLQSFIEINNKVAGVLGTLNNRKVVMMGFNIHDSDMPLTHNFPILMNNIINYLSGNNMLENRNITCGESVKVSILNNVDNIKIIDSNNKEENFSNESAEVIYNKTVNPGIYKIIQKSKDKEIESLFSVNFPREESVLKENKDKKDINIIDKENSISGISLMTPLLIASLIFIILEWIGYIKINSNNKN</sequence>
<keyword evidence="1" id="KW-0472">Membrane</keyword>
<dbReference type="Gene3D" id="3.40.50.410">
    <property type="entry name" value="von Willebrand factor, type A domain"/>
    <property type="match status" value="1"/>
</dbReference>
<evidence type="ECO:0000313" key="5">
    <source>
        <dbReference type="Proteomes" id="UP000481872"/>
    </source>
</evidence>
<proteinExistence type="predicted"/>
<dbReference type="InterPro" id="IPR002035">
    <property type="entry name" value="VWF_A"/>
</dbReference>
<evidence type="ECO:0000259" key="2">
    <source>
        <dbReference type="Pfam" id="PF07584"/>
    </source>
</evidence>
<dbReference type="PANTHER" id="PTHR37464:SF1">
    <property type="entry name" value="BLL2463 PROTEIN"/>
    <property type="match status" value="1"/>
</dbReference>
<evidence type="ECO:0000313" key="4">
    <source>
        <dbReference type="EMBL" id="NEU06150.1"/>
    </source>
</evidence>
<evidence type="ECO:0000259" key="3">
    <source>
        <dbReference type="Pfam" id="PF13519"/>
    </source>
</evidence>
<dbReference type="Proteomes" id="UP000481872">
    <property type="component" value="Unassembled WGS sequence"/>
</dbReference>
<feature type="domain" description="VWFA" evidence="3">
    <location>
        <begin position="91"/>
        <end position="182"/>
    </location>
</feature>
<dbReference type="PANTHER" id="PTHR37464">
    <property type="entry name" value="BLL2463 PROTEIN"/>
    <property type="match status" value="1"/>
</dbReference>
<dbReference type="AlphaFoldDB" id="A0A6M0H605"/>
<accession>A0A6M0H605</accession>
<dbReference type="Pfam" id="PF13519">
    <property type="entry name" value="VWA_2"/>
    <property type="match status" value="1"/>
</dbReference>
<dbReference type="SUPFAM" id="SSF53300">
    <property type="entry name" value="vWA-like"/>
    <property type="match status" value="1"/>
</dbReference>
<name>A0A6M0H605_9CLOT</name>
<dbReference type="InterPro" id="IPR036465">
    <property type="entry name" value="vWFA_dom_sf"/>
</dbReference>
<dbReference type="EMBL" id="JAAGPU010000034">
    <property type="protein sequence ID" value="NEU06150.1"/>
    <property type="molecule type" value="Genomic_DNA"/>
</dbReference>
<feature type="transmembrane region" description="Helical" evidence="1">
    <location>
        <begin position="575"/>
        <end position="595"/>
    </location>
</feature>
<feature type="domain" description="Aerotolerance regulator N-terminal" evidence="2">
    <location>
        <begin position="1"/>
        <end position="78"/>
    </location>
</feature>
<dbReference type="RefSeq" id="WP_199870695.1">
    <property type="nucleotide sequence ID" value="NZ_JAAGPU010000034.1"/>
</dbReference>
<keyword evidence="1" id="KW-1133">Transmembrane helix</keyword>
<evidence type="ECO:0000256" key="1">
    <source>
        <dbReference type="SAM" id="Phobius"/>
    </source>
</evidence>
<feature type="transmembrane region" description="Helical" evidence="1">
    <location>
        <begin position="59"/>
        <end position="81"/>
    </location>
</feature>
<keyword evidence="1" id="KW-0812">Transmembrane</keyword>
<reference evidence="4 5" key="1">
    <citation type="submission" date="2020-02" db="EMBL/GenBank/DDBJ databases">
        <title>Genome assembly of a novel Clostridium senegalense strain.</title>
        <authorList>
            <person name="Gupta T.B."/>
            <person name="Jauregui R."/>
            <person name="Maclean P."/>
            <person name="Nawarathana A."/>
            <person name="Brightwell G."/>
        </authorList>
    </citation>
    <scope>NUCLEOTIDE SEQUENCE [LARGE SCALE GENOMIC DNA]</scope>
    <source>
        <strain evidence="4 5">AGRFS4</strain>
    </source>
</reference>
<organism evidence="4 5">
    <name type="scientific">Clostridium senegalense</name>
    <dbReference type="NCBI Taxonomy" id="1465809"/>
    <lineage>
        <taxon>Bacteria</taxon>
        <taxon>Bacillati</taxon>
        <taxon>Bacillota</taxon>
        <taxon>Clostridia</taxon>
        <taxon>Eubacteriales</taxon>
        <taxon>Clostridiaceae</taxon>
        <taxon>Clostridium</taxon>
    </lineage>
</organism>
<feature type="transmembrane region" description="Helical" evidence="1">
    <location>
        <begin position="6"/>
        <end position="24"/>
    </location>
</feature>
<gene>
    <name evidence="4" type="ORF">G3M99_15090</name>
</gene>
<keyword evidence="5" id="KW-1185">Reference proteome</keyword>